<sequence>MNDPTRSFLYRQFLQFYRETAALVHRIQIQADPERRDEIPGDYESLNRKTVSDKLMLVLDRQAALVAGNRGAVEPRLYDETRYVMVAVADELFLDLQWAHRDAWGDHLLEEQMFGSQAAGDLFFSRLDALLALNGPVYEDLAKVYLTALALGFRGRYRVGDPNGEVAVYQHRLYHFIFKHDPHGAPRPLFPQNQEVGCGDEPPQHLPTIQRWLQAGAAVAALWLLGTSLAWWSLSAPVRALIAQVIQFR</sequence>
<dbReference type="InterPro" id="IPR017732">
    <property type="entry name" value="T4/T6SS_DotU"/>
</dbReference>
<keyword evidence="1" id="KW-1133">Transmembrane helix</keyword>
<gene>
    <name evidence="3" type="ORF">J3U88_21515</name>
</gene>
<feature type="transmembrane region" description="Helical" evidence="1">
    <location>
        <begin position="212"/>
        <end position="234"/>
    </location>
</feature>
<proteinExistence type="predicted"/>
<reference evidence="3" key="1">
    <citation type="submission" date="2021-03" db="EMBL/GenBank/DDBJ databases">
        <authorList>
            <person name="Wang G."/>
        </authorList>
    </citation>
    <scope>NUCLEOTIDE SEQUENCE</scope>
    <source>
        <strain evidence="3">KCTC 12899</strain>
    </source>
</reference>
<dbReference type="PANTHER" id="PTHR38033:SF1">
    <property type="entry name" value="DOTU FAMILY TYPE IV_VI SECRETION SYSTEM PROTEIN"/>
    <property type="match status" value="1"/>
</dbReference>
<dbReference type="Proteomes" id="UP000664417">
    <property type="component" value="Unassembled WGS sequence"/>
</dbReference>
<protein>
    <submittedName>
        <fullName evidence="3">DotU family type IV/VI secretion system protein</fullName>
    </submittedName>
</protein>
<comment type="caution">
    <text evidence="3">The sequence shown here is derived from an EMBL/GenBank/DDBJ whole genome shotgun (WGS) entry which is preliminary data.</text>
</comment>
<accession>A0A8J7QAW5</accession>
<name>A0A8J7QAW5_9BACT</name>
<dbReference type="EMBL" id="JAFREP010000021">
    <property type="protein sequence ID" value="MBO1321072.1"/>
    <property type="molecule type" value="Genomic_DNA"/>
</dbReference>
<keyword evidence="1" id="KW-0812">Transmembrane</keyword>
<evidence type="ECO:0000313" key="4">
    <source>
        <dbReference type="Proteomes" id="UP000664417"/>
    </source>
</evidence>
<evidence type="ECO:0000256" key="1">
    <source>
        <dbReference type="SAM" id="Phobius"/>
    </source>
</evidence>
<organism evidence="3 4">
    <name type="scientific">Acanthopleuribacter pedis</name>
    <dbReference type="NCBI Taxonomy" id="442870"/>
    <lineage>
        <taxon>Bacteria</taxon>
        <taxon>Pseudomonadati</taxon>
        <taxon>Acidobacteriota</taxon>
        <taxon>Holophagae</taxon>
        <taxon>Acanthopleuribacterales</taxon>
        <taxon>Acanthopleuribacteraceae</taxon>
        <taxon>Acanthopleuribacter</taxon>
    </lineage>
</organism>
<feature type="domain" description="Type IV / VI secretion system DotU" evidence="2">
    <location>
        <begin position="73"/>
        <end position="225"/>
    </location>
</feature>
<evidence type="ECO:0000259" key="2">
    <source>
        <dbReference type="Pfam" id="PF09850"/>
    </source>
</evidence>
<keyword evidence="4" id="KW-1185">Reference proteome</keyword>
<dbReference type="RefSeq" id="WP_207861045.1">
    <property type="nucleotide sequence ID" value="NZ_JAFREP010000021.1"/>
</dbReference>
<dbReference type="Pfam" id="PF09850">
    <property type="entry name" value="DotU"/>
    <property type="match status" value="1"/>
</dbReference>
<dbReference type="AlphaFoldDB" id="A0A8J7QAW5"/>
<dbReference type="InterPro" id="IPR038522">
    <property type="entry name" value="T4/T6SS_DotU_sf"/>
</dbReference>
<dbReference type="Gene3D" id="1.25.40.590">
    <property type="entry name" value="Type IV / VI secretion system, DotU"/>
    <property type="match status" value="1"/>
</dbReference>
<evidence type="ECO:0000313" key="3">
    <source>
        <dbReference type="EMBL" id="MBO1321072.1"/>
    </source>
</evidence>
<dbReference type="PANTHER" id="PTHR38033">
    <property type="entry name" value="MEMBRANE PROTEIN-RELATED"/>
    <property type="match status" value="1"/>
</dbReference>
<keyword evidence="1" id="KW-0472">Membrane</keyword>